<keyword evidence="4" id="KW-1185">Reference proteome</keyword>
<feature type="compositionally biased region" description="Pro residues" evidence="2">
    <location>
        <begin position="300"/>
        <end position="309"/>
    </location>
</feature>
<comment type="subcellular location">
    <subcellularLocation>
        <location evidence="1">Cytoplasm</location>
        <location evidence="1">Cytoskeleton</location>
        <location evidence="1">Cilium axoneme</location>
    </subcellularLocation>
</comment>
<dbReference type="Proteomes" id="UP001165080">
    <property type="component" value="Unassembled WGS sequence"/>
</dbReference>
<organism evidence="3 4">
    <name type="scientific">Pleodorina starrii</name>
    <dbReference type="NCBI Taxonomy" id="330485"/>
    <lineage>
        <taxon>Eukaryota</taxon>
        <taxon>Viridiplantae</taxon>
        <taxon>Chlorophyta</taxon>
        <taxon>core chlorophytes</taxon>
        <taxon>Chlorophyceae</taxon>
        <taxon>CS clade</taxon>
        <taxon>Chlamydomonadales</taxon>
        <taxon>Volvocaceae</taxon>
        <taxon>Pleodorina</taxon>
    </lineage>
</organism>
<feature type="region of interest" description="Disordered" evidence="2">
    <location>
        <begin position="46"/>
        <end position="88"/>
    </location>
</feature>
<feature type="region of interest" description="Disordered" evidence="2">
    <location>
        <begin position="497"/>
        <end position="559"/>
    </location>
</feature>
<dbReference type="Pfam" id="PF13516">
    <property type="entry name" value="LRR_6"/>
    <property type="match status" value="1"/>
</dbReference>
<dbReference type="OrthoDB" id="538291at2759"/>
<dbReference type="Gene3D" id="3.80.10.10">
    <property type="entry name" value="Ribonuclease Inhibitor"/>
    <property type="match status" value="3"/>
</dbReference>
<dbReference type="GO" id="GO:0019005">
    <property type="term" value="C:SCF ubiquitin ligase complex"/>
    <property type="evidence" value="ECO:0007669"/>
    <property type="project" value="TreeGrafter"/>
</dbReference>
<evidence type="ECO:0000256" key="2">
    <source>
        <dbReference type="SAM" id="MobiDB-lite"/>
    </source>
</evidence>
<dbReference type="AlphaFoldDB" id="A0A9W6BKN4"/>
<evidence type="ECO:0000256" key="1">
    <source>
        <dbReference type="ARBA" id="ARBA00004430"/>
    </source>
</evidence>
<feature type="compositionally biased region" description="Pro residues" evidence="2">
    <location>
        <begin position="232"/>
        <end position="251"/>
    </location>
</feature>
<evidence type="ECO:0000313" key="3">
    <source>
        <dbReference type="EMBL" id="GLC53763.1"/>
    </source>
</evidence>
<feature type="compositionally biased region" description="Low complexity" evidence="2">
    <location>
        <begin position="276"/>
        <end position="287"/>
    </location>
</feature>
<feature type="region of interest" description="Disordered" evidence="2">
    <location>
        <begin position="227"/>
        <end position="471"/>
    </location>
</feature>
<feature type="compositionally biased region" description="Low complexity" evidence="2">
    <location>
        <begin position="435"/>
        <end position="459"/>
    </location>
</feature>
<evidence type="ECO:0000313" key="4">
    <source>
        <dbReference type="Proteomes" id="UP001165080"/>
    </source>
</evidence>
<dbReference type="InterPro" id="IPR006553">
    <property type="entry name" value="Leu-rich_rpt_Cys-con_subtyp"/>
</dbReference>
<dbReference type="InterPro" id="IPR001611">
    <property type="entry name" value="Leu-rich_rpt"/>
</dbReference>
<comment type="caution">
    <text evidence="3">The sequence shown here is derived from an EMBL/GenBank/DDBJ whole genome shotgun (WGS) entry which is preliminary data.</text>
</comment>
<proteinExistence type="predicted"/>
<dbReference type="EMBL" id="BRXU01000008">
    <property type="protein sequence ID" value="GLC53763.1"/>
    <property type="molecule type" value="Genomic_DNA"/>
</dbReference>
<feature type="compositionally biased region" description="Polar residues" evidence="2">
    <location>
        <begin position="51"/>
        <end position="68"/>
    </location>
</feature>
<feature type="compositionally biased region" description="Pro residues" evidence="2">
    <location>
        <begin position="408"/>
        <end position="425"/>
    </location>
</feature>
<name>A0A9W6BKN4_9CHLO</name>
<reference evidence="3 4" key="1">
    <citation type="journal article" date="2023" name="Commun. Biol.">
        <title>Reorganization of the ancestral sex-determining regions during the evolution of trioecy in Pleodorina starrii.</title>
        <authorList>
            <person name="Takahashi K."/>
            <person name="Suzuki S."/>
            <person name="Kawai-Toyooka H."/>
            <person name="Yamamoto K."/>
            <person name="Hamaji T."/>
            <person name="Ootsuki R."/>
            <person name="Yamaguchi H."/>
            <person name="Kawachi M."/>
            <person name="Higashiyama T."/>
            <person name="Nozaki H."/>
        </authorList>
    </citation>
    <scope>NUCLEOTIDE SEQUENCE [LARGE SCALE GENOMIC DNA]</scope>
    <source>
        <strain evidence="3 4">NIES-4479</strain>
    </source>
</reference>
<accession>A0A9W6BKN4</accession>
<dbReference type="SMART" id="SM00367">
    <property type="entry name" value="LRR_CC"/>
    <property type="match status" value="5"/>
</dbReference>
<sequence length="1106" mass="112654">MTADVQWQHLPFDVFRLVISSLSRMPPNSPGLVKSQLLIDEQHLSAPAGPSVSTSPDPTIVNNETIPQQPSPGVADGSQAGEPSRNDGMAMDEEAQQELFLLAVRTARLVCRSWRDAASSAVMRLQLATTDVLRPERPLAAVFPELYELDVTSYSRLHDDDVPLLSGCRKLAVLKLNGQRLTSAGIAALAPLTSLERLDLACGRLQHPLAHLLRALPGLKHATLRGCTHALLPPPPPPPPPPGGPPPPLPPAAAAQPARPHTLTVALTPAQKRFPSTRTTGTTSTAGSDGGAGGATETPPSAPLPPPPAAEVTAGGASAAATAGLSSLPSSSSQSVGMASAPLTEAAPPPSPAPQRQQPFSQATGGAAAVRQPPPPPPPPGPPPPPLFRVREGPQADAVAAAPNGARQPPPPPPPGPPPPPPPLLGVPNQRRMEPAAAAAGPSSGSGSAAGPSTAAAPPLQRPQPFAHAANEAALAPAEAAARLALALYDGASIEEHTSEGTAAPTAAASAGASAPKPNPAGPAGDAAGTSASPPQAASSASTAPHPHRPNTSASAAATPASAVTAAAASIPPCPPLPPPLVEAAAAAPVSLEWCASVPALQSLHLVDIRGPWLSGVAALRRLTELSVRDCGRPAAAGAGAELQRPMGALADGLTGLRRLALYGTSSQLDGSDVADAVSRFVRLEALTIESLAVVPHQLVLRKDLDQLLPSLAPLAPRLSSLVLRRPGWTLDRLAALAPLSGLTRLEVGDSAGAAAGRGGRLGAGGGGGGGGAGGGATGLTSDAGLRSLAGMFPRLHVFSLGPPGSDSVTEEGLAALAARVGGLAALDLQGCSRLRPERLGPVLGLMTRLRSLDLSNCLNLLDSTLPHLTALSSLTSLRLRGCWKLSGSGLGALHPPLLCLHRLDLSDCRVTDEGLQQVARLSCLTSLQLRRSWAVRAPGLAALSRLTRLAALDLGSTNTDDTGLEQLVSGLGLSVTDLNLSATLISQRGVGALAGQLPRLRRLHLSKCPGVDDAALAHLGTLSCLRRLHLTNCRNITDAAVRQLAAKLRRTVQHIELNGCWGVAMSTMDELYGRPGAEWRRAEDVARAEALSGGGWGEEGAEWEG</sequence>
<gene>
    <name evidence="3" type="primary">PLEST006409</name>
    <name evidence="3" type="ORF">PLESTB_000784500</name>
</gene>
<protein>
    <submittedName>
        <fullName evidence="3">Uncharacterized protein</fullName>
    </submittedName>
</protein>
<feature type="compositionally biased region" description="Pro residues" evidence="2">
    <location>
        <begin position="372"/>
        <end position="387"/>
    </location>
</feature>
<dbReference type="GO" id="GO:0005930">
    <property type="term" value="C:axoneme"/>
    <property type="evidence" value="ECO:0007669"/>
    <property type="project" value="UniProtKB-SubCell"/>
</dbReference>
<dbReference type="GO" id="GO:0031146">
    <property type="term" value="P:SCF-dependent proteasomal ubiquitin-dependent protein catabolic process"/>
    <property type="evidence" value="ECO:0007669"/>
    <property type="project" value="TreeGrafter"/>
</dbReference>
<dbReference type="SUPFAM" id="SSF52047">
    <property type="entry name" value="RNI-like"/>
    <property type="match status" value="2"/>
</dbReference>
<dbReference type="PANTHER" id="PTHR13318">
    <property type="entry name" value="PARTNER OF PAIRED, ISOFORM B-RELATED"/>
    <property type="match status" value="1"/>
</dbReference>
<feature type="compositionally biased region" description="Low complexity" evidence="2">
    <location>
        <begin position="354"/>
        <end position="363"/>
    </location>
</feature>
<dbReference type="SMART" id="SM00368">
    <property type="entry name" value="LRR_RI"/>
    <property type="match status" value="3"/>
</dbReference>
<feature type="compositionally biased region" description="Low complexity" evidence="2">
    <location>
        <begin position="500"/>
        <end position="559"/>
    </location>
</feature>
<feature type="compositionally biased region" description="Low complexity" evidence="2">
    <location>
        <begin position="310"/>
        <end position="346"/>
    </location>
</feature>
<dbReference type="InterPro" id="IPR032675">
    <property type="entry name" value="LRR_dom_sf"/>
</dbReference>